<feature type="binding site" evidence="12">
    <location>
        <position position="135"/>
    </location>
    <ligand>
        <name>S-adenosyl-L-methionine</name>
        <dbReference type="ChEBI" id="CHEBI:59789"/>
    </ligand>
</feature>
<dbReference type="GeneID" id="30146017"/>
<gene>
    <name evidence="15" type="ORF">BABINDRAFT_160311</name>
</gene>
<evidence type="ECO:0000256" key="9">
    <source>
        <dbReference type="ARBA" id="ARBA00054081"/>
    </source>
</evidence>
<name>A0A1E3QYE0_9ASCO</name>
<feature type="binding site" evidence="12">
    <location>
        <position position="162"/>
    </location>
    <ligand>
        <name>S-adenosyl-L-methionine</name>
        <dbReference type="ChEBI" id="CHEBI:59789"/>
    </ligand>
</feature>
<keyword evidence="4 11" id="KW-0489">Methyltransferase</keyword>
<dbReference type="InterPro" id="IPR029063">
    <property type="entry name" value="SAM-dependent_MTases_sf"/>
</dbReference>
<comment type="function">
    <text evidence="9 11">Catalytic subunit of tRNA (adenine-N(1)-)-methyltransferase, which catalyzes the formation of N(1)-methyladenine at position 58 (m1A58) in initiator methionyl-tRNA.</text>
</comment>
<comment type="catalytic activity">
    <reaction evidence="11">
        <text>adenosine(58) in tRNA + S-adenosyl-L-methionine = N(1)-methyladenosine(58) in tRNA + S-adenosyl-L-homocysteine + H(+)</text>
        <dbReference type="Rhea" id="RHEA:43152"/>
        <dbReference type="Rhea" id="RHEA-COMP:10365"/>
        <dbReference type="Rhea" id="RHEA-COMP:10366"/>
        <dbReference type="ChEBI" id="CHEBI:15378"/>
        <dbReference type="ChEBI" id="CHEBI:57856"/>
        <dbReference type="ChEBI" id="CHEBI:59789"/>
        <dbReference type="ChEBI" id="CHEBI:74411"/>
        <dbReference type="ChEBI" id="CHEBI:74491"/>
        <dbReference type="EC" id="2.1.1.220"/>
    </reaction>
</comment>
<dbReference type="OrthoDB" id="1925287at2759"/>
<dbReference type="Proteomes" id="UP000094336">
    <property type="component" value="Unassembled WGS sequence"/>
</dbReference>
<dbReference type="SUPFAM" id="SSF53335">
    <property type="entry name" value="S-adenosyl-L-methionine-dependent methyltransferases"/>
    <property type="match status" value="1"/>
</dbReference>
<dbReference type="InterPro" id="IPR049470">
    <property type="entry name" value="TRM61_C"/>
</dbReference>
<evidence type="ECO:0000256" key="10">
    <source>
        <dbReference type="ARBA" id="ARBA00063447"/>
    </source>
</evidence>
<dbReference type="GO" id="GO:0160107">
    <property type="term" value="F:tRNA (adenine(58)-N1)-methyltransferase activity"/>
    <property type="evidence" value="ECO:0007669"/>
    <property type="project" value="UniProtKB-EC"/>
</dbReference>
<evidence type="ECO:0000313" key="15">
    <source>
        <dbReference type="EMBL" id="ODQ82132.1"/>
    </source>
</evidence>
<protein>
    <recommendedName>
        <fullName evidence="3 11">tRNA (adenine(58)-N(1))-methyltransferase catalytic subunit TRM61</fullName>
        <ecNumber evidence="2 11">2.1.1.220</ecNumber>
    </recommendedName>
</protein>
<dbReference type="PROSITE" id="PS51620">
    <property type="entry name" value="SAM_TRM61"/>
    <property type="match status" value="1"/>
</dbReference>
<dbReference type="RefSeq" id="XP_018987460.1">
    <property type="nucleotide sequence ID" value="XM_019128164.1"/>
</dbReference>
<feature type="compositionally biased region" description="Basic and acidic residues" evidence="13">
    <location>
        <begin position="292"/>
        <end position="310"/>
    </location>
</feature>
<evidence type="ECO:0000256" key="11">
    <source>
        <dbReference type="PIRNR" id="PIRNR017269"/>
    </source>
</evidence>
<keyword evidence="16" id="KW-1185">Reference proteome</keyword>
<evidence type="ECO:0000256" key="5">
    <source>
        <dbReference type="ARBA" id="ARBA00022679"/>
    </source>
</evidence>
<dbReference type="Gene3D" id="3.40.50.150">
    <property type="entry name" value="Vaccinia Virus protein VP39"/>
    <property type="match status" value="1"/>
</dbReference>
<dbReference type="FunFam" id="3.10.330.20:FF:000002">
    <property type="entry name" value="tRNA (adenine(58)-N(1))-methyltransferase catalytic subunit TRMT61A"/>
    <property type="match status" value="1"/>
</dbReference>
<evidence type="ECO:0000256" key="2">
    <source>
        <dbReference type="ARBA" id="ARBA00012796"/>
    </source>
</evidence>
<reference evidence="16" key="1">
    <citation type="submission" date="2016-05" db="EMBL/GenBank/DDBJ databases">
        <title>Comparative genomics of biotechnologically important yeasts.</title>
        <authorList>
            <consortium name="DOE Joint Genome Institute"/>
            <person name="Riley R."/>
            <person name="Haridas S."/>
            <person name="Wolfe K.H."/>
            <person name="Lopes M.R."/>
            <person name="Hittinger C.T."/>
            <person name="Goker M."/>
            <person name="Salamov A."/>
            <person name="Wisecaver J."/>
            <person name="Long T.M."/>
            <person name="Aerts A.L."/>
            <person name="Barry K."/>
            <person name="Choi C."/>
            <person name="Clum A."/>
            <person name="Coughlan A.Y."/>
            <person name="Deshpande S."/>
            <person name="Douglass A.P."/>
            <person name="Hanson S.J."/>
            <person name="Klenk H.-P."/>
            <person name="Labutti K."/>
            <person name="Lapidus A."/>
            <person name="Lindquist E."/>
            <person name="Lipzen A."/>
            <person name="Meier-Kolthoff J.P."/>
            <person name="Ohm R.A."/>
            <person name="Otillar R.P."/>
            <person name="Pangilinan J."/>
            <person name="Peng Y."/>
            <person name="Rokas A."/>
            <person name="Rosa C.A."/>
            <person name="Scheuner C."/>
            <person name="Sibirny A.A."/>
            <person name="Slot J.C."/>
            <person name="Stielow J.B."/>
            <person name="Sun H."/>
            <person name="Kurtzman C.P."/>
            <person name="Blackwell M."/>
            <person name="Grigoriev I.V."/>
            <person name="Jeffries T.W."/>
        </authorList>
    </citation>
    <scope>NUCLEOTIDE SEQUENCE [LARGE SCALE GENOMIC DNA]</scope>
    <source>
        <strain evidence="16">NRRL Y-12698</strain>
    </source>
</reference>
<proteinExistence type="inferred from homology"/>
<dbReference type="EMBL" id="KV454427">
    <property type="protein sequence ID" value="ODQ82132.1"/>
    <property type="molecule type" value="Genomic_DNA"/>
</dbReference>
<evidence type="ECO:0000256" key="12">
    <source>
        <dbReference type="PIRSR" id="PIRSR017269-1"/>
    </source>
</evidence>
<dbReference type="Gene3D" id="3.10.330.20">
    <property type="match status" value="1"/>
</dbReference>
<evidence type="ECO:0000256" key="13">
    <source>
        <dbReference type="SAM" id="MobiDB-lite"/>
    </source>
</evidence>
<dbReference type="Pfam" id="PF08704">
    <property type="entry name" value="GCD14"/>
    <property type="match status" value="1"/>
</dbReference>
<comment type="subunit">
    <text evidence="10">Heterotetramer; composed of two copies of TRM6 and two copies of TRM61.</text>
</comment>
<comment type="subcellular location">
    <subcellularLocation>
        <location evidence="1 11">Nucleus</location>
    </subcellularLocation>
</comment>
<evidence type="ECO:0000256" key="3">
    <source>
        <dbReference type="ARBA" id="ARBA00015963"/>
    </source>
</evidence>
<feature type="domain" description="tRNA (adenine(58)-N(1))-methyltransferase catalytic subunit TRM61 C-terminal" evidence="14">
    <location>
        <begin position="64"/>
        <end position="352"/>
    </location>
</feature>
<evidence type="ECO:0000256" key="4">
    <source>
        <dbReference type="ARBA" id="ARBA00022603"/>
    </source>
</evidence>
<evidence type="ECO:0000256" key="8">
    <source>
        <dbReference type="ARBA" id="ARBA00023242"/>
    </source>
</evidence>
<feature type="binding site" evidence="12">
    <location>
        <position position="187"/>
    </location>
    <ligand>
        <name>S-adenosyl-L-methionine</name>
        <dbReference type="ChEBI" id="CHEBI:59789"/>
    </ligand>
</feature>
<keyword evidence="5 11" id="KW-0808">Transferase</keyword>
<dbReference type="GO" id="GO:0005634">
    <property type="term" value="C:nucleus"/>
    <property type="evidence" value="ECO:0007669"/>
    <property type="project" value="UniProtKB-SubCell"/>
</dbReference>
<evidence type="ECO:0000313" key="16">
    <source>
        <dbReference type="Proteomes" id="UP000094336"/>
    </source>
</evidence>
<dbReference type="EC" id="2.1.1.220" evidence="2 11"/>
<feature type="region of interest" description="Disordered" evidence="13">
    <location>
        <begin position="273"/>
        <end position="319"/>
    </location>
</feature>
<comment type="similarity">
    <text evidence="11">Belongs to the class I-like SAM-binding methyltransferase superfamily. TRM61 family.</text>
</comment>
<evidence type="ECO:0000256" key="6">
    <source>
        <dbReference type="ARBA" id="ARBA00022691"/>
    </source>
</evidence>
<dbReference type="GO" id="GO:0031515">
    <property type="term" value="C:tRNA (m1A) methyltransferase complex"/>
    <property type="evidence" value="ECO:0007669"/>
    <property type="project" value="UniProtKB-UniRule"/>
</dbReference>
<evidence type="ECO:0000256" key="7">
    <source>
        <dbReference type="ARBA" id="ARBA00022694"/>
    </source>
</evidence>
<evidence type="ECO:0000259" key="14">
    <source>
        <dbReference type="Pfam" id="PF08704"/>
    </source>
</evidence>
<dbReference type="AlphaFoldDB" id="A0A1E3QYE0"/>
<dbReference type="STRING" id="984486.A0A1E3QYE0"/>
<dbReference type="PANTHER" id="PTHR12133:SF2">
    <property type="entry name" value="TRNA (ADENINE(58)-N(1))-METHYLTRANSFERASE CATALYTIC SUBUNIT TRMT61A"/>
    <property type="match status" value="1"/>
</dbReference>
<keyword evidence="8 11" id="KW-0539">Nucleus</keyword>
<dbReference type="GO" id="GO:0030488">
    <property type="term" value="P:tRNA methylation"/>
    <property type="evidence" value="ECO:0007669"/>
    <property type="project" value="EnsemblFungi"/>
</dbReference>
<sequence length="371" mass="41707">MSFTAYKDTIEEGDFVFCWISREIIKPIHVKAGEVLGTRFGIFSHDDMIGSLYGAQISSAKGYGFIHLLHPSPELWTLSLPHRTQIVYTPDSSYITQRLGITVGTRVIEAGTGSASFSHSFARTIGREGKLFTYEFHEPRYVEAKQELEEHGLTNVEITHRDVCNGGFEIEENGASKDIRANAVFLDLPSPWTAIPNLSSVISKDSRVGVCCFSPCIEQVTKTVEALMAHGWSSIEMVEVSAKRWEARKQMVRRVDDAVERLRDVKRRKDAGIQRRKDDIAREALEGTEPSIGDKRPASETPQPEEKTKETGFNPFGKGVRVRDGDPQWEWINVSKVESDIKSHTSYLTFAYMDPNIRVVNPVEEVAEIIA</sequence>
<keyword evidence="6 11" id="KW-0949">S-adenosyl-L-methionine</keyword>
<dbReference type="PIRSF" id="PIRSF017269">
    <property type="entry name" value="GCD14"/>
    <property type="match status" value="1"/>
</dbReference>
<evidence type="ECO:0000256" key="1">
    <source>
        <dbReference type="ARBA" id="ARBA00004123"/>
    </source>
</evidence>
<feature type="compositionally biased region" description="Basic and acidic residues" evidence="13">
    <location>
        <begin position="273"/>
        <end position="285"/>
    </location>
</feature>
<dbReference type="InterPro" id="IPR014816">
    <property type="entry name" value="tRNA_MeTrfase_Gcd14"/>
</dbReference>
<organism evidence="15 16">
    <name type="scientific">Babjeviella inositovora NRRL Y-12698</name>
    <dbReference type="NCBI Taxonomy" id="984486"/>
    <lineage>
        <taxon>Eukaryota</taxon>
        <taxon>Fungi</taxon>
        <taxon>Dikarya</taxon>
        <taxon>Ascomycota</taxon>
        <taxon>Saccharomycotina</taxon>
        <taxon>Pichiomycetes</taxon>
        <taxon>Serinales incertae sedis</taxon>
        <taxon>Babjeviella</taxon>
    </lineage>
</organism>
<accession>A0A1E3QYE0</accession>
<dbReference type="PANTHER" id="PTHR12133">
    <property type="entry name" value="TRNA (ADENINE(58)-N(1))-METHYLTRANSFERASE"/>
    <property type="match status" value="1"/>
</dbReference>
<keyword evidence="7 11" id="KW-0819">tRNA processing</keyword>